<proteinExistence type="predicted"/>
<feature type="chain" id="PRO_5030695638" evidence="1">
    <location>
        <begin position="19"/>
        <end position="114"/>
    </location>
</feature>
<dbReference type="RefSeq" id="WP_062554698.1">
    <property type="nucleotide sequence ID" value="NZ_CP049250.1"/>
</dbReference>
<evidence type="ECO:0000256" key="1">
    <source>
        <dbReference type="SAM" id="SignalP"/>
    </source>
</evidence>
<dbReference type="EMBL" id="JACIEC010000001">
    <property type="protein sequence ID" value="MBB4142371.1"/>
    <property type="molecule type" value="Genomic_DNA"/>
</dbReference>
<organism evidence="2 3">
    <name type="scientific">Rhizobium rhizoryzae</name>
    <dbReference type="NCBI Taxonomy" id="451876"/>
    <lineage>
        <taxon>Bacteria</taxon>
        <taxon>Pseudomonadati</taxon>
        <taxon>Pseudomonadota</taxon>
        <taxon>Alphaproteobacteria</taxon>
        <taxon>Hyphomicrobiales</taxon>
        <taxon>Rhizobiaceae</taxon>
        <taxon>Rhizobium/Agrobacterium group</taxon>
        <taxon>Rhizobium</taxon>
    </lineage>
</organism>
<reference evidence="2 3" key="1">
    <citation type="submission" date="2020-08" db="EMBL/GenBank/DDBJ databases">
        <title>Genomic Encyclopedia of Type Strains, Phase IV (KMG-IV): sequencing the most valuable type-strain genomes for metagenomic binning, comparative biology and taxonomic classification.</title>
        <authorList>
            <person name="Goeker M."/>
        </authorList>
    </citation>
    <scope>NUCLEOTIDE SEQUENCE [LARGE SCALE GENOMIC DNA]</scope>
    <source>
        <strain evidence="2 3">DSM 29514</strain>
    </source>
</reference>
<accession>A0A7W6LDT2</accession>
<feature type="signal peptide" evidence="1">
    <location>
        <begin position="1"/>
        <end position="18"/>
    </location>
</feature>
<evidence type="ECO:0000313" key="3">
    <source>
        <dbReference type="Proteomes" id="UP000519897"/>
    </source>
</evidence>
<evidence type="ECO:0000313" key="2">
    <source>
        <dbReference type="EMBL" id="MBB4142371.1"/>
    </source>
</evidence>
<dbReference type="AlphaFoldDB" id="A0A7W6LDT2"/>
<sequence>MKKLGLALCLAFAASAFASISASASDYAFRLHNRANGYTINGFYTYQNGKWSENWLDSRIRPGEYANMDWFSNEGNCVVPFRVSWDGYGADDFKVDWCKGVSNIYMKDKGFSWD</sequence>
<keyword evidence="1" id="KW-0732">Signal</keyword>
<comment type="caution">
    <text evidence="2">The sequence shown here is derived from an EMBL/GenBank/DDBJ whole genome shotgun (WGS) entry which is preliminary data.</text>
</comment>
<gene>
    <name evidence="2" type="ORF">GGQ72_000870</name>
</gene>
<keyword evidence="3" id="KW-1185">Reference proteome</keyword>
<name>A0A7W6LDT2_9HYPH</name>
<protein>
    <submittedName>
        <fullName evidence="2">Uncharacterized protein</fullName>
    </submittedName>
</protein>
<dbReference type="Proteomes" id="UP000519897">
    <property type="component" value="Unassembled WGS sequence"/>
</dbReference>